<organism evidence="2">
    <name type="scientific">Oryza meridionalis</name>
    <dbReference type="NCBI Taxonomy" id="40149"/>
    <lineage>
        <taxon>Eukaryota</taxon>
        <taxon>Viridiplantae</taxon>
        <taxon>Streptophyta</taxon>
        <taxon>Embryophyta</taxon>
        <taxon>Tracheophyta</taxon>
        <taxon>Spermatophyta</taxon>
        <taxon>Magnoliopsida</taxon>
        <taxon>Liliopsida</taxon>
        <taxon>Poales</taxon>
        <taxon>Poaceae</taxon>
        <taxon>BOP clade</taxon>
        <taxon>Oryzoideae</taxon>
        <taxon>Oryzeae</taxon>
        <taxon>Oryzinae</taxon>
        <taxon>Oryza</taxon>
    </lineage>
</organism>
<proteinExistence type="predicted"/>
<feature type="domain" description="DUF4219" evidence="1">
    <location>
        <begin position="24"/>
        <end position="50"/>
    </location>
</feature>
<dbReference type="EnsemblPlants" id="OMERI12G11300.1">
    <property type="protein sequence ID" value="OMERI12G11300.1"/>
    <property type="gene ID" value="OMERI12G11300"/>
</dbReference>
<dbReference type="AlphaFoldDB" id="A0A0E0FD82"/>
<protein>
    <recommendedName>
        <fullName evidence="1">DUF4219 domain-containing protein</fullName>
    </recommendedName>
</protein>
<dbReference type="Pfam" id="PF13961">
    <property type="entry name" value="DUF4219"/>
    <property type="match status" value="1"/>
</dbReference>
<dbReference type="STRING" id="40149.A0A0E0FD82"/>
<dbReference type="Proteomes" id="UP000008021">
    <property type="component" value="Chromosome 12"/>
</dbReference>
<dbReference type="HOGENOM" id="CLU_172829_0_0_1"/>
<evidence type="ECO:0000313" key="2">
    <source>
        <dbReference type="EnsemblPlants" id="OMERI12G11300.1"/>
    </source>
</evidence>
<accession>A0A0E0FD82</accession>
<reference evidence="2" key="1">
    <citation type="submission" date="2015-04" db="UniProtKB">
        <authorList>
            <consortium name="EnsemblPlants"/>
        </authorList>
    </citation>
    <scope>IDENTIFICATION</scope>
</reference>
<evidence type="ECO:0000259" key="1">
    <source>
        <dbReference type="Pfam" id="PF13961"/>
    </source>
</evidence>
<dbReference type="InterPro" id="IPR025314">
    <property type="entry name" value="DUF4219"/>
</dbReference>
<keyword evidence="3" id="KW-1185">Reference proteome</keyword>
<dbReference type="Gramene" id="OMERI12G11300.1">
    <property type="protein sequence ID" value="OMERI12G11300.1"/>
    <property type="gene ID" value="OMERI12G11300"/>
</dbReference>
<evidence type="ECO:0000313" key="3">
    <source>
        <dbReference type="Proteomes" id="UP000008021"/>
    </source>
</evidence>
<name>A0A0E0FD82_9ORYZ</name>
<sequence length="88" mass="9573">MSIVEHSASRSMKEGGVSLPYPMLTSTNCSTWAIKMEVNMKAQGIWDAIEPAVDDVVEKDKMALACLFGAVPEDVLMQIAKKKTAKEA</sequence>
<reference evidence="2" key="2">
    <citation type="submission" date="2018-05" db="EMBL/GenBank/DDBJ databases">
        <title>OmerRS3 (Oryza meridionalis Reference Sequence Version 3).</title>
        <authorList>
            <person name="Zhang J."/>
            <person name="Kudrna D."/>
            <person name="Lee S."/>
            <person name="Talag J."/>
            <person name="Welchert J."/>
            <person name="Wing R.A."/>
        </authorList>
    </citation>
    <scope>NUCLEOTIDE SEQUENCE [LARGE SCALE GENOMIC DNA]</scope>
    <source>
        <strain evidence="2">cv. OR44</strain>
    </source>
</reference>